<dbReference type="SMART" id="SM00646">
    <property type="entry name" value="Ami_3"/>
    <property type="match status" value="1"/>
</dbReference>
<dbReference type="CDD" id="cd02696">
    <property type="entry name" value="MurNAc-LAA"/>
    <property type="match status" value="1"/>
</dbReference>
<feature type="domain" description="MurNAc-LAA" evidence="1">
    <location>
        <begin position="100"/>
        <end position="233"/>
    </location>
</feature>
<dbReference type="InterPro" id="IPR002508">
    <property type="entry name" value="MurNAc-LAA_cat"/>
</dbReference>
<dbReference type="GO" id="GO:0009253">
    <property type="term" value="P:peptidoglycan catabolic process"/>
    <property type="evidence" value="ECO:0007669"/>
    <property type="project" value="InterPro"/>
</dbReference>
<dbReference type="GO" id="GO:0008745">
    <property type="term" value="F:N-acetylmuramoyl-L-alanine amidase activity"/>
    <property type="evidence" value="ECO:0007669"/>
    <property type="project" value="InterPro"/>
</dbReference>
<dbReference type="InterPro" id="IPR051922">
    <property type="entry name" value="Bact_Sporulation_Assoc"/>
</dbReference>
<dbReference type="InterPro" id="IPR007253">
    <property type="entry name" value="Cell_wall-bd_2"/>
</dbReference>
<gene>
    <name evidence="2" type="ORF">F4694_000337</name>
</gene>
<dbReference type="EMBL" id="JACCBX010000001">
    <property type="protein sequence ID" value="NYE03618.1"/>
    <property type="molecule type" value="Genomic_DNA"/>
</dbReference>
<evidence type="ECO:0000313" key="3">
    <source>
        <dbReference type="Proteomes" id="UP000548423"/>
    </source>
</evidence>
<evidence type="ECO:0000259" key="1">
    <source>
        <dbReference type="SMART" id="SM00646"/>
    </source>
</evidence>
<protein>
    <submittedName>
        <fullName evidence="2">N-acetylmuramoyl-L-alanine amidase/soluble P-type ATPase</fullName>
    </submittedName>
</protein>
<proteinExistence type="predicted"/>
<name>A0A852T7V5_9BACI</name>
<dbReference type="PANTHER" id="PTHR30032:SF1">
    <property type="entry name" value="N-ACETYLMURAMOYL-L-ALANINE AMIDASE LYTC"/>
    <property type="match status" value="1"/>
</dbReference>
<dbReference type="SUPFAM" id="SSF53187">
    <property type="entry name" value="Zn-dependent exopeptidases"/>
    <property type="match status" value="1"/>
</dbReference>
<organism evidence="2 3">
    <name type="scientific">Neobacillus niacini</name>
    <dbReference type="NCBI Taxonomy" id="86668"/>
    <lineage>
        <taxon>Bacteria</taxon>
        <taxon>Bacillati</taxon>
        <taxon>Bacillota</taxon>
        <taxon>Bacilli</taxon>
        <taxon>Bacillales</taxon>
        <taxon>Bacillaceae</taxon>
        <taxon>Neobacillus</taxon>
    </lineage>
</organism>
<dbReference type="Proteomes" id="UP000548423">
    <property type="component" value="Unassembled WGS sequence"/>
</dbReference>
<reference evidence="3" key="2">
    <citation type="submission" date="2020-08" db="EMBL/GenBank/DDBJ databases">
        <title>The Agave Microbiome: Exploring the role of microbial communities in plant adaptations to desert environments.</title>
        <authorList>
            <person name="Partida-Martinez L.P."/>
        </authorList>
    </citation>
    <scope>NUCLEOTIDE SEQUENCE [LARGE SCALE GENOMIC DNA]</scope>
    <source>
        <strain evidence="3">AT2.8</strain>
    </source>
</reference>
<dbReference type="Pfam" id="PF04122">
    <property type="entry name" value="CW_binding_2"/>
    <property type="match status" value="3"/>
</dbReference>
<reference evidence="3" key="1">
    <citation type="submission" date="2020-07" db="EMBL/GenBank/DDBJ databases">
        <authorList>
            <person name="Partida-Martinez L."/>
            <person name="Huntemann M."/>
            <person name="Clum A."/>
            <person name="Wang J."/>
            <person name="Palaniappan K."/>
            <person name="Ritter S."/>
            <person name="Chen I.-M."/>
            <person name="Stamatis D."/>
            <person name="Reddy T."/>
            <person name="O'Malley R."/>
            <person name="Daum C."/>
            <person name="Shapiro N."/>
            <person name="Ivanova N."/>
            <person name="Kyrpides N."/>
            <person name="Woyke T."/>
        </authorList>
    </citation>
    <scope>NUCLEOTIDE SEQUENCE [LARGE SCALE GENOMIC DNA]</scope>
    <source>
        <strain evidence="3">AT2.8</strain>
    </source>
</reference>
<dbReference type="Gene3D" id="3.40.630.40">
    <property type="entry name" value="Zn-dependent exopeptidases"/>
    <property type="match status" value="1"/>
</dbReference>
<evidence type="ECO:0000313" key="2">
    <source>
        <dbReference type="EMBL" id="NYE03618.1"/>
    </source>
</evidence>
<accession>A0A852T7V5</accession>
<dbReference type="Pfam" id="PF01520">
    <property type="entry name" value="Amidase_3"/>
    <property type="match status" value="1"/>
</dbReference>
<comment type="caution">
    <text evidence="2">The sequence shown here is derived from an EMBL/GenBank/DDBJ whole genome shotgun (WGS) entry which is preliminary data.</text>
</comment>
<dbReference type="PANTHER" id="PTHR30032">
    <property type="entry name" value="N-ACETYLMURAMOYL-L-ALANINE AMIDASE-RELATED"/>
    <property type="match status" value="1"/>
</dbReference>
<dbReference type="Gene3D" id="3.40.50.12090">
    <property type="match status" value="2"/>
</dbReference>
<sequence length="693" mass="76463">MKQKIYSLIGMVILFAIFLFPGGVFAEKMVVIDPGHGGKFTGTCGYTKESGKDLCERDVNLSVGLKLRDALKSSGIKVFMTRETDIGFASNSSDDLRARTNLANGFIKGNNDNSIFISVHHNASPTSPYVKGYETYYYDYHNLDPMYPYDPLQVKYLNDSKRFAEVIHPNVVSALGLIDRKIHNDQSFYVIRNTQMPSVLVELGYMTNRDEESRIKTADYQQKAAQALANSIIAYFKVFDVYQNETKKATFKTKNEAINYAQTLNGNVRVFDKDTQQNVWENSNFEVYHKSMGLLKSFANEQEAIAYASGYANTRVIEKASGDTIWANFFTQRYIVQDQQGTNSSFFDFNKAVSFAQSKQTARVVRANSNEIIWTSFPNEQITRSLQTSRLDGATRYSTSVSISKMLHPNGFTADMDKTVILTTGVEPADALSAGPLSAIYGQAPILLNNSSSLLPEVKDELKRLGATKVVIIGGPVAISPNVENAIISLGIQTERISGATRFETNLRIVEKLGSVDGVFVASGMSYPDALASAPIAAANNWAIVLTEQNNMSAETLKYLSGKKTVILGGPNVVSQSIQNQLVQQNGTQNVVRLSGSDRYETLASILWYFKDQMKSDTINIATGANFPDALTAAPLSIQNKAPLILLGNGLYKNIESFLYQYTEENLIKRVNVIGGPVAVPQSLETMIVNKAK</sequence>
<dbReference type="AlphaFoldDB" id="A0A852T7V5"/>